<dbReference type="OrthoDB" id="405996at2759"/>
<organism evidence="2 3">
    <name type="scientific">Phytophthora cactorum</name>
    <dbReference type="NCBI Taxonomy" id="29920"/>
    <lineage>
        <taxon>Eukaryota</taxon>
        <taxon>Sar</taxon>
        <taxon>Stramenopiles</taxon>
        <taxon>Oomycota</taxon>
        <taxon>Peronosporomycetes</taxon>
        <taxon>Peronosporales</taxon>
        <taxon>Peronosporaceae</taxon>
        <taxon>Phytophthora</taxon>
    </lineage>
</organism>
<evidence type="ECO:0000313" key="3">
    <source>
        <dbReference type="Proteomes" id="UP000688947"/>
    </source>
</evidence>
<feature type="non-terminal residue" evidence="2">
    <location>
        <position position="1"/>
    </location>
</feature>
<feature type="compositionally biased region" description="Low complexity" evidence="1">
    <location>
        <begin position="108"/>
        <end position="123"/>
    </location>
</feature>
<sequence length="392" mass="42764">YLCKGVDGLAMNKQSGLNQVSAQRDRLRGNNDYLFRELSLAIPEIEELQSCVRDLERDPPRLPPLAVLLTQACDACATYSDFTQGEIVIRKYVGSLHSGSAHGESSTPNQAIDQPDQAADQPDPSVPDRDQALAEVSRLTSELAVAQASTQLTTASSKITKIDHERDNTLTSWANAARAQTELEATIRILSGQLKPAQQSATTLQTRVSEIQGRFERLESKGNRSNRQRDEALRRLALVAATANKPIQVTRAPDLSASAHNAPPSSDQAGSSSLRAGSTMDNPRPYPRCLGKIARGHLECACLLLKLTIPSYLQSLLGRRRLMLQLNESEVLQGNVHNSPFKEFERTFKRVWGNNAAAINLLYAGTGALKTDFTRTGKRTNWAATTSACATS</sequence>
<dbReference type="GO" id="GO:0046856">
    <property type="term" value="P:phosphatidylinositol dephosphorylation"/>
    <property type="evidence" value="ECO:0007669"/>
    <property type="project" value="TreeGrafter"/>
</dbReference>
<feature type="region of interest" description="Disordered" evidence="1">
    <location>
        <begin position="249"/>
        <end position="282"/>
    </location>
</feature>
<dbReference type="PANTHER" id="PTHR45662:SF2">
    <property type="entry name" value="PHOSPHATIDYLINOSITOL-3-PHOSPHATASE SAC1"/>
    <property type="match status" value="1"/>
</dbReference>
<dbReference type="PANTHER" id="PTHR45662">
    <property type="entry name" value="PHOSPHATIDYLINOSITIDE PHOSPHATASE SAC1"/>
    <property type="match status" value="1"/>
</dbReference>
<gene>
    <name evidence="2" type="ORF">JG687_00019162</name>
</gene>
<dbReference type="Proteomes" id="UP000688947">
    <property type="component" value="Unassembled WGS sequence"/>
</dbReference>
<evidence type="ECO:0000313" key="2">
    <source>
        <dbReference type="EMBL" id="KAG6942255.1"/>
    </source>
</evidence>
<name>A0A8T1TM83_9STRA</name>
<feature type="region of interest" description="Disordered" evidence="1">
    <location>
        <begin position="98"/>
        <end position="129"/>
    </location>
</feature>
<protein>
    <submittedName>
        <fullName evidence="2">Uncharacterized protein</fullName>
    </submittedName>
</protein>
<accession>A0A8T1TM83</accession>
<proteinExistence type="predicted"/>
<reference evidence="2" key="1">
    <citation type="submission" date="2021-01" db="EMBL/GenBank/DDBJ databases">
        <title>Phytophthora aleatoria, a newly-described species from Pinus radiata is distinct from Phytophthora cactorum isolates based on comparative genomics.</title>
        <authorList>
            <person name="Mcdougal R."/>
            <person name="Panda P."/>
            <person name="Williams N."/>
            <person name="Studholme D.J."/>
        </authorList>
    </citation>
    <scope>NUCLEOTIDE SEQUENCE</scope>
    <source>
        <strain evidence="2">NZFS 3830</strain>
    </source>
</reference>
<dbReference type="GO" id="GO:0005783">
    <property type="term" value="C:endoplasmic reticulum"/>
    <property type="evidence" value="ECO:0007669"/>
    <property type="project" value="TreeGrafter"/>
</dbReference>
<comment type="caution">
    <text evidence="2">The sequence shown here is derived from an EMBL/GenBank/DDBJ whole genome shotgun (WGS) entry which is preliminary data.</text>
</comment>
<dbReference type="AlphaFoldDB" id="A0A8T1TM83"/>
<feature type="compositionally biased region" description="Polar residues" evidence="1">
    <location>
        <begin position="263"/>
        <end position="281"/>
    </location>
</feature>
<dbReference type="VEuPathDB" id="FungiDB:PC110_g20057"/>
<dbReference type="EMBL" id="JAENGZ010003067">
    <property type="protein sequence ID" value="KAG6942255.1"/>
    <property type="molecule type" value="Genomic_DNA"/>
</dbReference>
<dbReference type="GO" id="GO:0043812">
    <property type="term" value="F:phosphatidylinositol-4-phosphate phosphatase activity"/>
    <property type="evidence" value="ECO:0007669"/>
    <property type="project" value="TreeGrafter"/>
</dbReference>
<evidence type="ECO:0000256" key="1">
    <source>
        <dbReference type="SAM" id="MobiDB-lite"/>
    </source>
</evidence>